<sequence>MRHHYTVYQSSMDDFSNTGFQPNIADRWIRYEDDWSGISDTKERRRVQNRRNQRILRSRRRRELGHSGGGGAEGQQRIQTPGKSNPPEHWRYEDSSIRAVTVAVKRLDILNAEPEHDQIILQRFEAFAQQLYITRSPQLTILPILSQFNFIRALLVNMDILGLSSKQMGHDALSQFNPADHHRSTQLPDGLRPTDLQCDTLHHPWIDLIPVPEMRDNLFLRGMDCFDEEELCHALRGRIPDYDPGILVWRESWDQSGWEVTEVFARTWGWTIAGCWGLLRSTNEWRALRGEKPLFSLPS</sequence>
<protein>
    <recommendedName>
        <fullName evidence="4">BZIP domain-containing protein</fullName>
    </recommendedName>
</protein>
<evidence type="ECO:0008006" key="4">
    <source>
        <dbReference type="Google" id="ProtNLM"/>
    </source>
</evidence>
<evidence type="ECO:0000256" key="1">
    <source>
        <dbReference type="SAM" id="MobiDB-lite"/>
    </source>
</evidence>
<organism evidence="2 3">
    <name type="scientific">Fusarium euwallaceae</name>
    <dbReference type="NCBI Taxonomy" id="1147111"/>
    <lineage>
        <taxon>Eukaryota</taxon>
        <taxon>Fungi</taxon>
        <taxon>Dikarya</taxon>
        <taxon>Ascomycota</taxon>
        <taxon>Pezizomycotina</taxon>
        <taxon>Sordariomycetes</taxon>
        <taxon>Hypocreomycetidae</taxon>
        <taxon>Hypocreales</taxon>
        <taxon>Nectriaceae</taxon>
        <taxon>Fusarium</taxon>
        <taxon>Fusarium solani species complex</taxon>
    </lineage>
</organism>
<proteinExistence type="predicted"/>
<dbReference type="EMBL" id="MIKF01000038">
    <property type="protein sequence ID" value="RTE81583.1"/>
    <property type="molecule type" value="Genomic_DNA"/>
</dbReference>
<dbReference type="AlphaFoldDB" id="A0A430M0T6"/>
<feature type="region of interest" description="Disordered" evidence="1">
    <location>
        <begin position="57"/>
        <end position="92"/>
    </location>
</feature>
<reference evidence="2 3" key="1">
    <citation type="submission" date="2017-06" db="EMBL/GenBank/DDBJ databases">
        <title>Comparative genomic analysis of Ambrosia Fusariam Clade fungi.</title>
        <authorList>
            <person name="Stajich J.E."/>
            <person name="Carrillo J."/>
            <person name="Kijimoto T."/>
            <person name="Eskalen A."/>
            <person name="O'Donnell K."/>
            <person name="Kasson M."/>
        </authorList>
    </citation>
    <scope>NUCLEOTIDE SEQUENCE [LARGE SCALE GENOMIC DNA]</scope>
    <source>
        <strain evidence="2 3">UCR1854</strain>
    </source>
</reference>
<dbReference type="InterPro" id="IPR021833">
    <property type="entry name" value="DUF3425"/>
</dbReference>
<evidence type="ECO:0000313" key="2">
    <source>
        <dbReference type="EMBL" id="RTE81583.1"/>
    </source>
</evidence>
<gene>
    <name evidence="2" type="ORF">BHE90_003893</name>
</gene>
<keyword evidence="3" id="KW-1185">Reference proteome</keyword>
<accession>A0A430M0T6</accession>
<evidence type="ECO:0000313" key="3">
    <source>
        <dbReference type="Proteomes" id="UP000287124"/>
    </source>
</evidence>
<dbReference type="Proteomes" id="UP000287124">
    <property type="component" value="Unassembled WGS sequence"/>
</dbReference>
<comment type="caution">
    <text evidence="2">The sequence shown here is derived from an EMBL/GenBank/DDBJ whole genome shotgun (WGS) entry which is preliminary data.</text>
</comment>
<dbReference type="PANTHER" id="PTHR38116:SF5">
    <property type="entry name" value="BZIP DOMAIN-CONTAINING PROTEIN"/>
    <property type="match status" value="1"/>
</dbReference>
<dbReference type="PANTHER" id="PTHR38116">
    <property type="entry name" value="CHROMOSOME 7, WHOLE GENOME SHOTGUN SEQUENCE"/>
    <property type="match status" value="1"/>
</dbReference>
<name>A0A430M0T6_9HYPO</name>
<dbReference type="Pfam" id="PF11905">
    <property type="entry name" value="DUF3425"/>
    <property type="match status" value="1"/>
</dbReference>